<feature type="compositionally biased region" description="Low complexity" evidence="1">
    <location>
        <begin position="374"/>
        <end position="394"/>
    </location>
</feature>
<dbReference type="Proteomes" id="UP001219567">
    <property type="component" value="Chromosome 1"/>
</dbReference>
<feature type="region of interest" description="Disordered" evidence="1">
    <location>
        <begin position="34"/>
        <end position="65"/>
    </location>
</feature>
<evidence type="ECO:0000313" key="3">
    <source>
        <dbReference type="EMBL" id="WFC98673.1"/>
    </source>
</evidence>
<evidence type="ECO:0000256" key="2">
    <source>
        <dbReference type="SAM" id="SignalP"/>
    </source>
</evidence>
<accession>A0AAJ5YQD9</accession>
<feature type="signal peptide" evidence="2">
    <location>
        <begin position="1"/>
        <end position="19"/>
    </location>
</feature>
<feature type="region of interest" description="Disordered" evidence="1">
    <location>
        <begin position="336"/>
        <end position="355"/>
    </location>
</feature>
<reference evidence="3 4" key="1">
    <citation type="submission" date="2023-03" db="EMBL/GenBank/DDBJ databases">
        <title>Mating type loci evolution in Malassezia.</title>
        <authorList>
            <person name="Coelho M.A."/>
        </authorList>
    </citation>
    <scope>NUCLEOTIDE SEQUENCE [LARGE SCALE GENOMIC DNA]</scope>
    <source>
        <strain evidence="3 4">CBS 9725</strain>
    </source>
</reference>
<evidence type="ECO:0000256" key="1">
    <source>
        <dbReference type="SAM" id="MobiDB-lite"/>
    </source>
</evidence>
<sequence length="446" mass="45193">MIALRYLTLVFVFVALVNCGVLYRPAERRGVSENAQKLNRLERRQDASASSSMATGTASSMMSSASSMPTSAMAAGSSSAAAATTSSSSMSVPAFSYGTANSTYPGVVATGPLGATNPSQPSLNTTVNQTSVSRLVSINSVDDWCTFGPINTSSLLGEQEGEVVAYCTKPRNDARVIPDGTVTAAHFVKTPLYVQVMALGDFTKIGFGANDTGGELDPHGATNMGNPVGGNVTSNVTGSDVFYEEWMNYVGYNIMCFRVCIAGTDKAEPKTECQHTLDEMGCWTVMPGNYTDNIFESCDADAAYPPGIYVSDGSTSSFEQYATGLWTSSGSVLTYTNGESTETTPTTANSMPSSSNCQIMTTIANGIASIIPAPSSSAAPAASPAAAAPASDASPAPPAPASDASPAAPAPASDASPAAPAPASDASPAAPAPASDAAPAASSAAA</sequence>
<evidence type="ECO:0000313" key="4">
    <source>
        <dbReference type="Proteomes" id="UP001219567"/>
    </source>
</evidence>
<dbReference type="AlphaFoldDB" id="A0AAJ5YQD9"/>
<feature type="region of interest" description="Disordered" evidence="1">
    <location>
        <begin position="374"/>
        <end position="446"/>
    </location>
</feature>
<keyword evidence="4" id="KW-1185">Reference proteome</keyword>
<gene>
    <name evidence="3" type="ORF">MYAM1_001405</name>
</gene>
<organism evidence="3 4">
    <name type="scientific">Malassezia yamatoensis</name>
    <dbReference type="NCBI Taxonomy" id="253288"/>
    <lineage>
        <taxon>Eukaryota</taxon>
        <taxon>Fungi</taxon>
        <taxon>Dikarya</taxon>
        <taxon>Basidiomycota</taxon>
        <taxon>Ustilaginomycotina</taxon>
        <taxon>Malasseziomycetes</taxon>
        <taxon>Malasseziales</taxon>
        <taxon>Malasseziaceae</taxon>
        <taxon>Malassezia</taxon>
    </lineage>
</organism>
<proteinExistence type="predicted"/>
<dbReference type="EMBL" id="CP119943">
    <property type="protein sequence ID" value="WFC98673.1"/>
    <property type="molecule type" value="Genomic_DNA"/>
</dbReference>
<protein>
    <submittedName>
        <fullName evidence="3">Uncharacterized protein</fullName>
    </submittedName>
</protein>
<name>A0AAJ5YQD9_9BASI</name>
<keyword evidence="2" id="KW-0732">Signal</keyword>
<feature type="chain" id="PRO_5042486516" evidence="2">
    <location>
        <begin position="20"/>
        <end position="446"/>
    </location>
</feature>
<feature type="compositionally biased region" description="Low complexity" evidence="1">
    <location>
        <begin position="47"/>
        <end position="65"/>
    </location>
</feature>
<feature type="compositionally biased region" description="Low complexity" evidence="1">
    <location>
        <begin position="336"/>
        <end position="347"/>
    </location>
</feature>
<feature type="compositionally biased region" description="Low complexity" evidence="1">
    <location>
        <begin position="401"/>
        <end position="446"/>
    </location>
</feature>